<protein>
    <submittedName>
        <fullName evidence="2">Uncharacterized protein</fullName>
    </submittedName>
</protein>
<dbReference type="AlphaFoldDB" id="A0A5B7JQH3"/>
<accession>A0A5B7JQH3</accession>
<feature type="compositionally biased region" description="Low complexity" evidence="1">
    <location>
        <begin position="76"/>
        <end position="94"/>
    </location>
</feature>
<dbReference type="EMBL" id="VSRR010101644">
    <property type="protein sequence ID" value="MPC95288.1"/>
    <property type="molecule type" value="Genomic_DNA"/>
</dbReference>
<dbReference type="Proteomes" id="UP000324222">
    <property type="component" value="Unassembled WGS sequence"/>
</dbReference>
<evidence type="ECO:0000313" key="2">
    <source>
        <dbReference type="EMBL" id="MPC95288.1"/>
    </source>
</evidence>
<evidence type="ECO:0000313" key="3">
    <source>
        <dbReference type="Proteomes" id="UP000324222"/>
    </source>
</evidence>
<feature type="region of interest" description="Disordered" evidence="1">
    <location>
        <begin position="1"/>
        <end position="112"/>
    </location>
</feature>
<gene>
    <name evidence="2" type="ORF">E2C01_090491</name>
</gene>
<name>A0A5B7JQH3_PORTR</name>
<comment type="caution">
    <text evidence="2">The sequence shown here is derived from an EMBL/GenBank/DDBJ whole genome shotgun (WGS) entry which is preliminary data.</text>
</comment>
<proteinExistence type="predicted"/>
<evidence type="ECO:0000256" key="1">
    <source>
        <dbReference type="SAM" id="MobiDB-lite"/>
    </source>
</evidence>
<sequence>MLQYFLTIRGDSEDNTFIAPEKLRSHNNLKLTRPPRPLHIPHLHTPHPDTPHSTPQHHAPDKPHPTPHTDTPHTPHPTGTLRHPTPTQHTPHPAHTQRRMKGSRSSLPPDGS</sequence>
<keyword evidence="3" id="KW-1185">Reference proteome</keyword>
<reference evidence="2 3" key="1">
    <citation type="submission" date="2019-05" db="EMBL/GenBank/DDBJ databases">
        <title>Another draft genome of Portunus trituberculatus and its Hox gene families provides insights of decapod evolution.</title>
        <authorList>
            <person name="Jeong J.-H."/>
            <person name="Song I."/>
            <person name="Kim S."/>
            <person name="Choi T."/>
            <person name="Kim D."/>
            <person name="Ryu S."/>
            <person name="Kim W."/>
        </authorList>
    </citation>
    <scope>NUCLEOTIDE SEQUENCE [LARGE SCALE GENOMIC DNA]</scope>
    <source>
        <tissue evidence="2">Muscle</tissue>
    </source>
</reference>
<organism evidence="2 3">
    <name type="scientific">Portunus trituberculatus</name>
    <name type="common">Swimming crab</name>
    <name type="synonym">Neptunus trituberculatus</name>
    <dbReference type="NCBI Taxonomy" id="210409"/>
    <lineage>
        <taxon>Eukaryota</taxon>
        <taxon>Metazoa</taxon>
        <taxon>Ecdysozoa</taxon>
        <taxon>Arthropoda</taxon>
        <taxon>Crustacea</taxon>
        <taxon>Multicrustacea</taxon>
        <taxon>Malacostraca</taxon>
        <taxon>Eumalacostraca</taxon>
        <taxon>Eucarida</taxon>
        <taxon>Decapoda</taxon>
        <taxon>Pleocyemata</taxon>
        <taxon>Brachyura</taxon>
        <taxon>Eubrachyura</taxon>
        <taxon>Portunoidea</taxon>
        <taxon>Portunidae</taxon>
        <taxon>Portuninae</taxon>
        <taxon>Portunus</taxon>
    </lineage>
</organism>